<evidence type="ECO:0000313" key="3">
    <source>
        <dbReference type="EMBL" id="MFD2096891.1"/>
    </source>
</evidence>
<evidence type="ECO:0000256" key="1">
    <source>
        <dbReference type="SAM" id="Coils"/>
    </source>
</evidence>
<feature type="coiled-coil region" evidence="1">
    <location>
        <begin position="102"/>
        <end position="133"/>
    </location>
</feature>
<gene>
    <name evidence="3" type="ORF">ACFSJ3_12910</name>
</gene>
<feature type="region of interest" description="Disordered" evidence="2">
    <location>
        <begin position="1"/>
        <end position="57"/>
    </location>
</feature>
<feature type="compositionally biased region" description="Low complexity" evidence="2">
    <location>
        <begin position="1"/>
        <end position="43"/>
    </location>
</feature>
<dbReference type="RefSeq" id="WP_345339594.1">
    <property type="nucleotide sequence ID" value="NZ_BAABLI010000009.1"/>
</dbReference>
<keyword evidence="1" id="KW-0175">Coiled coil</keyword>
<organism evidence="3 4">
    <name type="scientific">Corallincola platygyrae</name>
    <dbReference type="NCBI Taxonomy" id="1193278"/>
    <lineage>
        <taxon>Bacteria</taxon>
        <taxon>Pseudomonadati</taxon>
        <taxon>Pseudomonadota</taxon>
        <taxon>Gammaproteobacteria</taxon>
        <taxon>Alteromonadales</taxon>
        <taxon>Psychromonadaceae</taxon>
        <taxon>Corallincola</taxon>
    </lineage>
</organism>
<reference evidence="4" key="1">
    <citation type="journal article" date="2019" name="Int. J. Syst. Evol. Microbiol.">
        <title>The Global Catalogue of Microorganisms (GCM) 10K type strain sequencing project: providing services to taxonomists for standard genome sequencing and annotation.</title>
        <authorList>
            <consortium name="The Broad Institute Genomics Platform"/>
            <consortium name="The Broad Institute Genome Sequencing Center for Infectious Disease"/>
            <person name="Wu L."/>
            <person name="Ma J."/>
        </authorList>
    </citation>
    <scope>NUCLEOTIDE SEQUENCE [LARGE SCALE GENOMIC DNA]</scope>
    <source>
        <strain evidence="4">CGMCC 1.10992</strain>
    </source>
</reference>
<proteinExistence type="predicted"/>
<accession>A0ABW4XMX9</accession>
<protein>
    <submittedName>
        <fullName evidence="3">Uncharacterized protein</fullName>
    </submittedName>
</protein>
<name>A0ABW4XMX9_9GAMM</name>
<keyword evidence="4" id="KW-1185">Reference proteome</keyword>
<dbReference type="EMBL" id="JBHUHT010000013">
    <property type="protein sequence ID" value="MFD2096891.1"/>
    <property type="molecule type" value="Genomic_DNA"/>
</dbReference>
<feature type="compositionally biased region" description="Polar residues" evidence="2">
    <location>
        <begin position="286"/>
        <end position="297"/>
    </location>
</feature>
<evidence type="ECO:0000313" key="4">
    <source>
        <dbReference type="Proteomes" id="UP001597380"/>
    </source>
</evidence>
<feature type="region of interest" description="Disordered" evidence="2">
    <location>
        <begin position="206"/>
        <end position="297"/>
    </location>
</feature>
<dbReference type="Proteomes" id="UP001597380">
    <property type="component" value="Unassembled WGS sequence"/>
</dbReference>
<sequence length="477" mass="51793">MFQSNFQFYSQTSFSSSKPSGYVQQPGTVSQPPQQSPSLSSPSAMPDKVAPDALSTPVALPTAKQLSEVALSQALTEKFGAAGDNTSAKEQLQSQVGRLYQLQSEGASRSELKAEYRELRKEARLAFKEARADLREAGLYSRDTRHALQAEWKEFASTLKTFKEGLNAPQPEPVSYSSYQSVQFSMIASSGEQVQFSFSEQRFEQGMLPSPSSLKDGPLQTPQKDGPLQQPEQLKDGPLQQPAPTKDGPLQQPAPAKDGPLQQPEALKDGPLQQPAPVKDGPLQTPEMQATGTLPFTTNPFREMFESLPGVANLSDFMTPAASQFAFSASFSFQYSSVQGQTSFSYSGSSNFYYQVGGATSQQTEQVASAVGDLAQLADQYQSGSIESALVEADAEREEAGTYSAQMGNSAQQEVNEYLNQLGSVEQAFATQFSDENDMYLMASYLFAQLGSTGSGQNDVFQFQQFNQQLKMRSTAG</sequence>
<comment type="caution">
    <text evidence="3">The sequence shown here is derived from an EMBL/GenBank/DDBJ whole genome shotgun (WGS) entry which is preliminary data.</text>
</comment>
<evidence type="ECO:0000256" key="2">
    <source>
        <dbReference type="SAM" id="MobiDB-lite"/>
    </source>
</evidence>